<feature type="transmembrane region" description="Helical" evidence="3">
    <location>
        <begin position="435"/>
        <end position="455"/>
    </location>
</feature>
<feature type="coiled-coil region" evidence="1">
    <location>
        <begin position="524"/>
        <end position="553"/>
    </location>
</feature>
<keyword evidence="1" id="KW-0175">Coiled coil</keyword>
<name>A0A7S2XP54_9STRA</name>
<dbReference type="AlphaFoldDB" id="A0A7S2XP54"/>
<gene>
    <name evidence="5" type="ORF">ASEP1449_LOCUS10726</name>
</gene>
<keyword evidence="3" id="KW-1133">Transmembrane helix</keyword>
<feature type="region of interest" description="Disordered" evidence="2">
    <location>
        <begin position="582"/>
        <end position="602"/>
    </location>
</feature>
<keyword evidence="3" id="KW-0812">Transmembrane</keyword>
<feature type="region of interest" description="Disordered" evidence="2">
    <location>
        <begin position="677"/>
        <end position="735"/>
    </location>
</feature>
<dbReference type="Pfam" id="PF01062">
    <property type="entry name" value="Bestrophin"/>
    <property type="match status" value="1"/>
</dbReference>
<evidence type="ECO:0000313" key="5">
    <source>
        <dbReference type="EMBL" id="CAD9818894.1"/>
    </source>
</evidence>
<sequence>MTHHAYQSRGFSRILCGHMNLSGVILLLLSQTCMVKAFSNHNPELSIHAGSTLRPISRTKPASGIPKRRRSDILLMPHHHAAMGSPLFRQGRRTTAASSRLFRRHPVSSTGRGGLFRSLLQRWGIRKPTTSLDMVLTTPESVFEQASTEILLDDLIDESVRTSARKPIMMQFDPSSGYIWRRWSGTVFSETWRTCLGNMLYATIIALFYKANPQFRESLTGFNILWGQLLSVTTFTLTFFLNQSYALWRKCYELSRRLQGRLNDLGMTCASHATRKTNPDNPSEPSRYTPESRQLLELIARYIRLFNLLTYASFTRSHRPILTPRGMRRLVDRGVLTPQERQVLVDAEVPATQRHNAVVLWIMRLFEEGRQAGHLQGGSGFEQQFLEKCHVIRAQYGAIGDELQGRMPLAYAHIVQVLVDVILWMYPFMAFSTGMTPFLGVLGTGLLTMFYQGLFDLAKQFLDPYDNENYGKGEDPLCVDTLIAESNAGSVRWLYSFEQQPFSSQKLRDGEMFDYLLPLRGYSVEEFNEIKEREEAEKLEEEMEGKSEDVDSEDVVDAGGEDPAWGKALEVVDSRFGDATNDTDTVSVSDGSSLPFDEDSEASGILSEEEYLKHAEILKEAIEEQWETEAILAAGPGASSLELVDDDETGEDCVGRVTSIQLDVGPIEIQEDECEMVAKEEEDSSYVNSSDLAVEDTEITSDDGPLKSESSDGSLDSEFINNATDNSKESVNGSS</sequence>
<keyword evidence="4" id="KW-0732">Signal</keyword>
<feature type="transmembrane region" description="Helical" evidence="3">
    <location>
        <begin position="409"/>
        <end position="429"/>
    </location>
</feature>
<dbReference type="GO" id="GO:0005254">
    <property type="term" value="F:chloride channel activity"/>
    <property type="evidence" value="ECO:0007669"/>
    <property type="project" value="InterPro"/>
</dbReference>
<dbReference type="InterPro" id="IPR021134">
    <property type="entry name" value="Bestrophin-like"/>
</dbReference>
<feature type="compositionally biased region" description="Low complexity" evidence="2">
    <location>
        <begin position="582"/>
        <end position="593"/>
    </location>
</feature>
<feature type="compositionally biased region" description="Polar residues" evidence="2">
    <location>
        <begin position="711"/>
        <end position="735"/>
    </location>
</feature>
<evidence type="ECO:0000256" key="3">
    <source>
        <dbReference type="SAM" id="Phobius"/>
    </source>
</evidence>
<feature type="signal peptide" evidence="4">
    <location>
        <begin position="1"/>
        <end position="37"/>
    </location>
</feature>
<accession>A0A7S2XP54</accession>
<evidence type="ECO:0000256" key="1">
    <source>
        <dbReference type="SAM" id="Coils"/>
    </source>
</evidence>
<feature type="chain" id="PRO_5030885569" description="Bestrophin homolog" evidence="4">
    <location>
        <begin position="38"/>
        <end position="735"/>
    </location>
</feature>
<keyword evidence="3" id="KW-0472">Membrane</keyword>
<reference evidence="5" key="1">
    <citation type="submission" date="2021-01" db="EMBL/GenBank/DDBJ databases">
        <authorList>
            <person name="Corre E."/>
            <person name="Pelletier E."/>
            <person name="Niang G."/>
            <person name="Scheremetjew M."/>
            <person name="Finn R."/>
            <person name="Kale V."/>
            <person name="Holt S."/>
            <person name="Cochrane G."/>
            <person name="Meng A."/>
            <person name="Brown T."/>
            <person name="Cohen L."/>
        </authorList>
    </citation>
    <scope>NUCLEOTIDE SEQUENCE</scope>
    <source>
        <strain evidence="5">CCMP2084</strain>
    </source>
</reference>
<dbReference type="EMBL" id="HBHQ01016064">
    <property type="protein sequence ID" value="CAD9818894.1"/>
    <property type="molecule type" value="Transcribed_RNA"/>
</dbReference>
<evidence type="ECO:0000256" key="2">
    <source>
        <dbReference type="SAM" id="MobiDB-lite"/>
    </source>
</evidence>
<protein>
    <recommendedName>
        <fullName evidence="6">Bestrophin homolog</fullName>
    </recommendedName>
</protein>
<evidence type="ECO:0000256" key="4">
    <source>
        <dbReference type="SAM" id="SignalP"/>
    </source>
</evidence>
<evidence type="ECO:0008006" key="6">
    <source>
        <dbReference type="Google" id="ProtNLM"/>
    </source>
</evidence>
<proteinExistence type="predicted"/>
<organism evidence="5">
    <name type="scientific">Attheya septentrionalis</name>
    <dbReference type="NCBI Taxonomy" id="420275"/>
    <lineage>
        <taxon>Eukaryota</taxon>
        <taxon>Sar</taxon>
        <taxon>Stramenopiles</taxon>
        <taxon>Ochrophyta</taxon>
        <taxon>Bacillariophyta</taxon>
        <taxon>Coscinodiscophyceae</taxon>
        <taxon>Chaetocerotophycidae</taxon>
        <taxon>Chaetocerotales</taxon>
        <taxon>Attheyaceae</taxon>
        <taxon>Attheya</taxon>
    </lineage>
</organism>